<dbReference type="InterPro" id="IPR004638">
    <property type="entry name" value="EmrB-like"/>
</dbReference>
<feature type="transmembrane region" description="Helical" evidence="7">
    <location>
        <begin position="29"/>
        <end position="49"/>
    </location>
</feature>
<keyword evidence="5 7" id="KW-1133">Transmembrane helix</keyword>
<proteinExistence type="predicted"/>
<dbReference type="PROSITE" id="PS50850">
    <property type="entry name" value="MFS"/>
    <property type="match status" value="1"/>
</dbReference>
<accession>A0ABP6GJX2</accession>
<reference evidence="10" key="1">
    <citation type="journal article" date="2019" name="Int. J. Syst. Evol. Microbiol.">
        <title>The Global Catalogue of Microorganisms (GCM) 10K type strain sequencing project: providing services to taxonomists for standard genome sequencing and annotation.</title>
        <authorList>
            <consortium name="The Broad Institute Genomics Platform"/>
            <consortium name="The Broad Institute Genome Sequencing Center for Infectious Disease"/>
            <person name="Wu L."/>
            <person name="Ma J."/>
        </authorList>
    </citation>
    <scope>NUCLEOTIDE SEQUENCE [LARGE SCALE GENOMIC DNA]</scope>
    <source>
        <strain evidence="10">JCM 8201</strain>
    </source>
</reference>
<evidence type="ECO:0000256" key="3">
    <source>
        <dbReference type="ARBA" id="ARBA00022475"/>
    </source>
</evidence>
<dbReference type="PANTHER" id="PTHR42718:SF42">
    <property type="entry name" value="EXPORT PROTEIN"/>
    <property type="match status" value="1"/>
</dbReference>
<feature type="transmembrane region" description="Helical" evidence="7">
    <location>
        <begin position="341"/>
        <end position="359"/>
    </location>
</feature>
<feature type="transmembrane region" description="Helical" evidence="7">
    <location>
        <begin position="246"/>
        <end position="268"/>
    </location>
</feature>
<feature type="transmembrane region" description="Helical" evidence="7">
    <location>
        <begin position="280"/>
        <end position="298"/>
    </location>
</feature>
<dbReference type="Proteomes" id="UP001501842">
    <property type="component" value="Unassembled WGS sequence"/>
</dbReference>
<evidence type="ECO:0000256" key="4">
    <source>
        <dbReference type="ARBA" id="ARBA00022692"/>
    </source>
</evidence>
<name>A0ABP6GJX2_9ACTN</name>
<dbReference type="SUPFAM" id="SSF103473">
    <property type="entry name" value="MFS general substrate transporter"/>
    <property type="match status" value="1"/>
</dbReference>
<dbReference type="InterPro" id="IPR036259">
    <property type="entry name" value="MFS_trans_sf"/>
</dbReference>
<feature type="transmembrane region" description="Helical" evidence="7">
    <location>
        <begin position="87"/>
        <end position="107"/>
    </location>
</feature>
<keyword evidence="6 7" id="KW-0472">Membrane</keyword>
<evidence type="ECO:0000256" key="6">
    <source>
        <dbReference type="ARBA" id="ARBA00023136"/>
    </source>
</evidence>
<evidence type="ECO:0000259" key="8">
    <source>
        <dbReference type="PROSITE" id="PS50850"/>
    </source>
</evidence>
<sequence length="448" mass="45694">MTYLDNNVVNVALPSIQRELDLTISGLEWIVSSYILVFAGLLLAGGRLADIFGVRAAFLGGLGVFTLASAIAGVAGTQEILLGARALQGVGAALLAPAVLAAIAALFPEPAERAKAIGLWGGVGALALALGPLIGGVLSQHAHWGWIFLVNVPFGIVTAILGARHLPAGGGSRRPLDAYGLVASSAALLALTYALIEGERHGWTSALILGSFAAAAVFAAAFLVIERRAADPMIDLRLFRRRTFTGGLTIIGLWSFGVFGIYFFLALYLQGVLGFSPTRAGAAFIPLALVMAVVSGASDRLAKRFGPGPVTASGMALMAASVGWMSTIGAGGGYLDLLPPFLAYGIGAGMLIPLTDVVIGAIPASEAGVAGGVLNVSREVFGLLGVTVLGAILTARQAAETPAAFLDAYRFTLVVAAVIIALAVPLALAALRRPAPAPDKETEPVLAA</sequence>
<feature type="transmembrane region" description="Helical" evidence="7">
    <location>
        <begin position="56"/>
        <end position="75"/>
    </location>
</feature>
<feature type="transmembrane region" description="Helical" evidence="7">
    <location>
        <begin position="202"/>
        <end position="225"/>
    </location>
</feature>
<evidence type="ECO:0000256" key="7">
    <source>
        <dbReference type="SAM" id="Phobius"/>
    </source>
</evidence>
<feature type="domain" description="Major facilitator superfamily (MFS) profile" evidence="8">
    <location>
        <begin position="1"/>
        <end position="433"/>
    </location>
</feature>
<dbReference type="Pfam" id="PF07690">
    <property type="entry name" value="MFS_1"/>
    <property type="match status" value="1"/>
</dbReference>
<feature type="transmembrane region" description="Helical" evidence="7">
    <location>
        <begin position="310"/>
        <end position="335"/>
    </location>
</feature>
<comment type="subcellular location">
    <subcellularLocation>
        <location evidence="1">Cell membrane</location>
        <topology evidence="1">Multi-pass membrane protein</topology>
    </subcellularLocation>
</comment>
<dbReference type="NCBIfam" id="TIGR00711">
    <property type="entry name" value="efflux_EmrB"/>
    <property type="match status" value="1"/>
</dbReference>
<dbReference type="InterPro" id="IPR011701">
    <property type="entry name" value="MFS"/>
</dbReference>
<evidence type="ECO:0000256" key="2">
    <source>
        <dbReference type="ARBA" id="ARBA00022448"/>
    </source>
</evidence>
<keyword evidence="10" id="KW-1185">Reference proteome</keyword>
<dbReference type="PANTHER" id="PTHR42718">
    <property type="entry name" value="MAJOR FACILITATOR SUPERFAMILY MULTIDRUG TRANSPORTER MFSC"/>
    <property type="match status" value="1"/>
</dbReference>
<organism evidence="9 10">
    <name type="scientific">Actinocorallia aurantiaca</name>
    <dbReference type="NCBI Taxonomy" id="46204"/>
    <lineage>
        <taxon>Bacteria</taxon>
        <taxon>Bacillati</taxon>
        <taxon>Actinomycetota</taxon>
        <taxon>Actinomycetes</taxon>
        <taxon>Streptosporangiales</taxon>
        <taxon>Thermomonosporaceae</taxon>
        <taxon>Actinocorallia</taxon>
    </lineage>
</organism>
<feature type="transmembrane region" description="Helical" evidence="7">
    <location>
        <begin position="380"/>
        <end position="399"/>
    </location>
</feature>
<feature type="transmembrane region" description="Helical" evidence="7">
    <location>
        <begin position="411"/>
        <end position="431"/>
    </location>
</feature>
<protein>
    <submittedName>
        <fullName evidence="9">DHA2 family efflux MFS transporter permease subunit</fullName>
    </submittedName>
</protein>
<evidence type="ECO:0000256" key="5">
    <source>
        <dbReference type="ARBA" id="ARBA00022989"/>
    </source>
</evidence>
<keyword evidence="4 7" id="KW-0812">Transmembrane</keyword>
<comment type="caution">
    <text evidence="9">The sequence shown here is derived from an EMBL/GenBank/DDBJ whole genome shotgun (WGS) entry which is preliminary data.</text>
</comment>
<dbReference type="Gene3D" id="1.20.1250.20">
    <property type="entry name" value="MFS general substrate transporter like domains"/>
    <property type="match status" value="1"/>
</dbReference>
<keyword evidence="2" id="KW-0813">Transport</keyword>
<keyword evidence="3" id="KW-1003">Cell membrane</keyword>
<gene>
    <name evidence="9" type="ORF">GCM10010439_17410</name>
</gene>
<dbReference type="CDD" id="cd17321">
    <property type="entry name" value="MFS_MMR_MDR_like"/>
    <property type="match status" value="1"/>
</dbReference>
<dbReference type="InterPro" id="IPR020846">
    <property type="entry name" value="MFS_dom"/>
</dbReference>
<evidence type="ECO:0000313" key="10">
    <source>
        <dbReference type="Proteomes" id="UP001501842"/>
    </source>
</evidence>
<dbReference type="Gene3D" id="1.20.1720.10">
    <property type="entry name" value="Multidrug resistance protein D"/>
    <property type="match status" value="1"/>
</dbReference>
<dbReference type="EMBL" id="BAAATZ010000006">
    <property type="protein sequence ID" value="GAA2723065.1"/>
    <property type="molecule type" value="Genomic_DNA"/>
</dbReference>
<evidence type="ECO:0000313" key="9">
    <source>
        <dbReference type="EMBL" id="GAA2723065.1"/>
    </source>
</evidence>
<feature type="transmembrane region" description="Helical" evidence="7">
    <location>
        <begin position="178"/>
        <end position="196"/>
    </location>
</feature>
<evidence type="ECO:0000256" key="1">
    <source>
        <dbReference type="ARBA" id="ARBA00004651"/>
    </source>
</evidence>
<feature type="transmembrane region" description="Helical" evidence="7">
    <location>
        <begin position="119"/>
        <end position="138"/>
    </location>
</feature>
<feature type="transmembrane region" description="Helical" evidence="7">
    <location>
        <begin position="144"/>
        <end position="166"/>
    </location>
</feature>